<dbReference type="AlphaFoldDB" id="Q1Q1L3"/>
<name>Q1Q1L3_KUEST</name>
<accession>Q1Q1L3</accession>
<protein>
    <submittedName>
        <fullName evidence="1">Uncharacterized protein</fullName>
    </submittedName>
</protein>
<proteinExistence type="predicted"/>
<gene>
    <name evidence="1" type="ORF">kuste3138</name>
</gene>
<reference evidence="1" key="1">
    <citation type="journal article" date="2006" name="Nature">
        <title>Deciphering the evolution and metabolism of an anammox bacterium from a community genome.</title>
        <authorList>
            <person name="Strous M."/>
            <person name="Pelletier E."/>
            <person name="Mangenot S."/>
            <person name="Rattei T."/>
            <person name="Lehner A."/>
            <person name="Taylor M.W."/>
            <person name="Horn M."/>
            <person name="Daims H."/>
            <person name="Bartol-Mavel D."/>
            <person name="Wincker P."/>
            <person name="Barbe V."/>
            <person name="Fonknechten N."/>
            <person name="Vallenet D."/>
            <person name="Segurens B."/>
            <person name="Schenowitz-Truong C."/>
            <person name="Medigue C."/>
            <person name="Collingro A."/>
            <person name="Snel B."/>
            <person name="Dutilh B.E."/>
            <person name="OpDenCamp H.J.M."/>
            <person name="vanDerDrift C."/>
            <person name="Cirpus I."/>
            <person name="vanDePas-Schoonen K.T."/>
            <person name="Harhangi H.R."/>
            <person name="vanNiftrik L."/>
            <person name="Schmid M."/>
            <person name="Keltjens J."/>
            <person name="vanDeVossenberg J."/>
            <person name="Kartal B."/>
            <person name="Meier H."/>
            <person name="Frishman D."/>
            <person name="Huynen M.A."/>
            <person name="Mewes H."/>
            <person name="Weissenbach J."/>
            <person name="Jetten M.S.M."/>
            <person name="Wagner M."/>
            <person name="LePaslier D."/>
        </authorList>
    </citation>
    <scope>NUCLEOTIDE SEQUENCE</scope>
</reference>
<sequence>MHTSIRQCVLFGKYLMATSVVGNLQSAISNQQSAIGKLQIEDRGLEIGDYFRACLVLAMPA</sequence>
<reference evidence="1" key="2">
    <citation type="submission" date="2006-01" db="EMBL/GenBank/DDBJ databases">
        <authorList>
            <person name="Genoscope"/>
        </authorList>
    </citation>
    <scope>NUCLEOTIDE SEQUENCE</scope>
</reference>
<dbReference type="EMBL" id="CT573071">
    <property type="protein sequence ID" value="CAJ73895.1"/>
    <property type="molecule type" value="Genomic_DNA"/>
</dbReference>
<evidence type="ECO:0000313" key="1">
    <source>
        <dbReference type="EMBL" id="CAJ73895.1"/>
    </source>
</evidence>
<organism evidence="1">
    <name type="scientific">Kuenenia stuttgartiensis</name>
    <dbReference type="NCBI Taxonomy" id="174633"/>
    <lineage>
        <taxon>Bacteria</taxon>
        <taxon>Pseudomonadati</taxon>
        <taxon>Planctomycetota</taxon>
        <taxon>Candidatus Brocadiia</taxon>
        <taxon>Candidatus Brocadiales</taxon>
        <taxon>Candidatus Brocadiaceae</taxon>
        <taxon>Candidatus Kuenenia</taxon>
    </lineage>
</organism>